<evidence type="ECO:0000313" key="4">
    <source>
        <dbReference type="Proteomes" id="UP000886520"/>
    </source>
</evidence>
<dbReference type="PANTHER" id="PTHR33414">
    <property type="entry name" value="PROTEIN PLASTID MOVEMENT IMPAIRED 1-RELATED 1"/>
    <property type="match status" value="1"/>
</dbReference>
<dbReference type="Proteomes" id="UP000886520">
    <property type="component" value="Chromosome 21"/>
</dbReference>
<evidence type="ECO:0000256" key="1">
    <source>
        <dbReference type="SAM" id="MobiDB-lite"/>
    </source>
</evidence>
<organism evidence="3 4">
    <name type="scientific">Adiantum capillus-veneris</name>
    <name type="common">Maidenhair fern</name>
    <dbReference type="NCBI Taxonomy" id="13818"/>
    <lineage>
        <taxon>Eukaryota</taxon>
        <taxon>Viridiplantae</taxon>
        <taxon>Streptophyta</taxon>
        <taxon>Embryophyta</taxon>
        <taxon>Tracheophyta</taxon>
        <taxon>Polypodiopsida</taxon>
        <taxon>Polypodiidae</taxon>
        <taxon>Polypodiales</taxon>
        <taxon>Pteridineae</taxon>
        <taxon>Pteridaceae</taxon>
        <taxon>Vittarioideae</taxon>
        <taxon>Adiantum</taxon>
    </lineage>
</organism>
<dbReference type="EMBL" id="JABFUD020000021">
    <property type="protein sequence ID" value="KAI5063666.1"/>
    <property type="molecule type" value="Genomic_DNA"/>
</dbReference>
<feature type="region of interest" description="Disordered" evidence="1">
    <location>
        <begin position="207"/>
        <end position="236"/>
    </location>
</feature>
<comment type="caution">
    <text evidence="3">The sequence shown here is derived from an EMBL/GenBank/DDBJ whole genome shotgun (WGS) entry which is preliminary data.</text>
</comment>
<dbReference type="InterPro" id="IPR048972">
    <property type="entry name" value="PMI1_PMIR1-2_C"/>
</dbReference>
<dbReference type="Pfam" id="PF21745">
    <property type="entry name" value="PMI1_PMIR1-2_C"/>
    <property type="match status" value="1"/>
</dbReference>
<feature type="compositionally biased region" description="Polar residues" evidence="1">
    <location>
        <begin position="224"/>
        <end position="236"/>
    </location>
</feature>
<dbReference type="PROSITE" id="PS51840">
    <property type="entry name" value="C2_NT"/>
    <property type="match status" value="1"/>
</dbReference>
<protein>
    <recommendedName>
        <fullName evidence="2">C2 NT-type domain-containing protein</fullName>
    </recommendedName>
</protein>
<gene>
    <name evidence="3" type="ORF">GOP47_0022213</name>
</gene>
<sequence length="1297" mass="143024">MASANAIHRRTKSLWNWVPVRAFAKIRYQKFYCVFSIFVQTIDGLPSFMDGLRLVVKLEHKSKCWQTMPSRVFHHMVEFDETLHIETTIFGRKANMEDCYMKFLPKDYILSVVAIDAKEHFLFNQHRIDLSRLLPVFIEGFWEPEKPMSSTASFKLGGKAEGAVLVATFDFEVLNEELRRPIFFFDGNASARFGGSSLQRVSRAVKSLPNSPNPSPFVRRANHHFTSPCSSDAESTDSTYMGKFDLDSSTKETEEWSVYDYSSSDEERFQALKNDPLSLDAFTEAESVSTSPAIRVKKALGFLGDLRSQIHLTNGECVEKIEVPLVRRLGINASGHQIDVQTPSCHHDTRDCSKMSPASKEMAKSEVLEKNSHDGEVAADKFCINIEFVNSSSTTDISNLGAYDVVRAVSLEGKGSIGDFLLPPGCVECKRVDSDGGVSSPEQVELFSTVTEKHLLVEGGQPFSIEGKVECTPMYCKDKDGIRIDVQAHLNCGVPVVHSWEDEGLENGLENLSNCFVEQLDLSASSPRSESEGCMDVQTLSDGKAPVAHSGENMGHEDGAQNSVDVSVDICDLSASLPRHEMEVCMNVQAHFYGGVPVAQSWDDVGLETGLDYSSDVDIEGLHLSASSSTRIDIGASMDIQALPNGEVPAVHPWQDVGQASGLENLSGLSVEALDSSALSSMNEISGIFQFNDENEISLEASVVVEDFFDFLEREEESTCLGQNCPSVGFLEVIDKQMLFSKECKTSSVEQEESFVFESLKPVEPCMTIGSLHARQLTCGAPENDVSDKVREDDLGLFSIIEAAELEMRKAAQSLQSKERAKMLEDAETKALMKEWGLSDKVFERHSQKLLLPGSASDMSIFLNSASVIMLKDGGCLKAVDAQSSCGNLMMQFSKPVVIPASSSLCALDILSSMAFRGLNDMTVEAFMKMPLEDLESSSVDHILRSAKPTNCSPYSWQRPFEGLNVKESSAVPGSSSSNCLGYKSFKVEAFSERLVAFEDLTNVALHVIEPLSIEGLKLQYNISKEAPGSISLKSLNMQIAMNDKVGIEGLQEASLVNVGRQVKIPERVSPLDIALSLDEWLCLFEHVKMPEGELSVARDTFWKEDSSKADKTPGWATWAHHSNSFTVVMRLQLRDPWRYYEPVGASMLALVQVEKASVRSELSSIDGVLDSSLGTRSGIQLRLTAVHIAGVKQPSECRSQLWGTEKQLHSGSRWLMANFKASNLRHVMSQASTPSEDEASHVERELMWSISSRMHTPGRTCREPEDTFNPCIRNPDILFAPPSAGKALHLSTSVMN</sequence>
<dbReference type="InterPro" id="IPR039614">
    <property type="entry name" value="PMI1-like"/>
</dbReference>
<reference evidence="3" key="1">
    <citation type="submission" date="2021-01" db="EMBL/GenBank/DDBJ databases">
        <title>Adiantum capillus-veneris genome.</title>
        <authorList>
            <person name="Fang Y."/>
            <person name="Liao Q."/>
        </authorList>
    </citation>
    <scope>NUCLEOTIDE SEQUENCE</scope>
    <source>
        <strain evidence="3">H3</strain>
        <tissue evidence="3">Leaf</tissue>
    </source>
</reference>
<dbReference type="OrthoDB" id="2019483at2759"/>
<accession>A0A9D4U8X1</accession>
<evidence type="ECO:0000313" key="3">
    <source>
        <dbReference type="EMBL" id="KAI5063666.1"/>
    </source>
</evidence>
<feature type="domain" description="C2 NT-type" evidence="2">
    <location>
        <begin position="23"/>
        <end position="173"/>
    </location>
</feature>
<name>A0A9D4U8X1_ADICA</name>
<dbReference type="PANTHER" id="PTHR33414:SF5">
    <property type="entry name" value="OS02G0817100 PROTEIN"/>
    <property type="match status" value="1"/>
</dbReference>
<dbReference type="InterPro" id="IPR019448">
    <property type="entry name" value="NT-C2"/>
</dbReference>
<keyword evidence="4" id="KW-1185">Reference proteome</keyword>
<proteinExistence type="predicted"/>
<dbReference type="Pfam" id="PF10358">
    <property type="entry name" value="NT-C2"/>
    <property type="match status" value="1"/>
</dbReference>
<evidence type="ECO:0000259" key="2">
    <source>
        <dbReference type="PROSITE" id="PS51840"/>
    </source>
</evidence>